<dbReference type="GO" id="GO:0005524">
    <property type="term" value="F:ATP binding"/>
    <property type="evidence" value="ECO:0007669"/>
    <property type="project" value="UniProtKB-UniRule"/>
</dbReference>
<keyword evidence="6" id="KW-0378">Hydrolase</keyword>
<dbReference type="InterPro" id="IPR019591">
    <property type="entry name" value="Mrp/NBP35_ATP-bd"/>
</dbReference>
<dbReference type="KEGG" id="gfe:Gferi_20155"/>
<dbReference type="GO" id="GO:0051539">
    <property type="term" value="F:4 iron, 4 sulfur cluster binding"/>
    <property type="evidence" value="ECO:0007669"/>
    <property type="project" value="TreeGrafter"/>
</dbReference>
<dbReference type="PANTHER" id="PTHR42961:SF2">
    <property type="entry name" value="IRON-SULFUR PROTEIN NUBPL"/>
    <property type="match status" value="1"/>
</dbReference>
<comment type="similarity">
    <text evidence="6">Belongs to the Mrp/NBP35 ATP-binding proteins family.</text>
</comment>
<evidence type="ECO:0000256" key="3">
    <source>
        <dbReference type="ARBA" id="ARBA00022840"/>
    </source>
</evidence>
<dbReference type="InterPro" id="IPR044304">
    <property type="entry name" value="NUBPL-like"/>
</dbReference>
<evidence type="ECO:0000256" key="1">
    <source>
        <dbReference type="ARBA" id="ARBA00022723"/>
    </source>
</evidence>
<dbReference type="CDD" id="cd02037">
    <property type="entry name" value="Mrp_NBP35"/>
    <property type="match status" value="1"/>
</dbReference>
<dbReference type="GO" id="GO:0016887">
    <property type="term" value="F:ATP hydrolysis activity"/>
    <property type="evidence" value="ECO:0007669"/>
    <property type="project" value="UniProtKB-UniRule"/>
</dbReference>
<dbReference type="GO" id="GO:0016226">
    <property type="term" value="P:iron-sulfur cluster assembly"/>
    <property type="evidence" value="ECO:0007669"/>
    <property type="project" value="InterPro"/>
</dbReference>
<dbReference type="EMBL" id="CP017269">
    <property type="protein sequence ID" value="AOT71645.1"/>
    <property type="molecule type" value="Genomic_DNA"/>
</dbReference>
<feature type="binding site" evidence="6">
    <location>
        <begin position="23"/>
        <end position="30"/>
    </location>
    <ligand>
        <name>ATP</name>
        <dbReference type="ChEBI" id="CHEBI:30616"/>
    </ligand>
</feature>
<dbReference type="PANTHER" id="PTHR42961">
    <property type="entry name" value="IRON-SULFUR PROTEIN NUBPL"/>
    <property type="match status" value="1"/>
</dbReference>
<reference evidence="7 8" key="1">
    <citation type="submission" date="2016-09" db="EMBL/GenBank/DDBJ databases">
        <title>Genomic analysis reveals versatility of anaerobic energy metabolism of Geosporobacter ferrireducens IRF9 of phylum Firmicutes.</title>
        <authorList>
            <person name="Kim S.-J."/>
        </authorList>
    </citation>
    <scope>NUCLEOTIDE SEQUENCE [LARGE SCALE GENOMIC DNA]</scope>
    <source>
        <strain evidence="7 8">IRF9</strain>
    </source>
</reference>
<keyword evidence="8" id="KW-1185">Reference proteome</keyword>
<evidence type="ECO:0000256" key="2">
    <source>
        <dbReference type="ARBA" id="ARBA00022741"/>
    </source>
</evidence>
<protein>
    <recommendedName>
        <fullName evidence="6">Iron-sulfur cluster carrier protein</fullName>
    </recommendedName>
</protein>
<dbReference type="Gene3D" id="3.40.50.300">
    <property type="entry name" value="P-loop containing nucleotide triphosphate hydrolases"/>
    <property type="match status" value="1"/>
</dbReference>
<dbReference type="InterPro" id="IPR033756">
    <property type="entry name" value="YlxH/NBP35"/>
</dbReference>
<keyword evidence="3 6" id="KW-0067">ATP-binding</keyword>
<evidence type="ECO:0000313" key="8">
    <source>
        <dbReference type="Proteomes" id="UP000095743"/>
    </source>
</evidence>
<dbReference type="GO" id="GO:0140663">
    <property type="term" value="F:ATP-dependent FeS chaperone activity"/>
    <property type="evidence" value="ECO:0007669"/>
    <property type="project" value="InterPro"/>
</dbReference>
<dbReference type="HAMAP" id="MF_02040">
    <property type="entry name" value="Mrp_NBP35"/>
    <property type="match status" value="1"/>
</dbReference>
<organism evidence="7 8">
    <name type="scientific">Geosporobacter ferrireducens</name>
    <dbReference type="NCBI Taxonomy" id="1424294"/>
    <lineage>
        <taxon>Bacteria</taxon>
        <taxon>Bacillati</taxon>
        <taxon>Bacillota</taxon>
        <taxon>Clostridia</taxon>
        <taxon>Peptostreptococcales</taxon>
        <taxon>Thermotaleaceae</taxon>
        <taxon>Geosporobacter</taxon>
    </lineage>
</organism>
<accession>A0A1D8GL64</accession>
<dbReference type="Pfam" id="PF10609">
    <property type="entry name" value="ParA"/>
    <property type="match status" value="1"/>
</dbReference>
<keyword evidence="5 6" id="KW-0411">Iron-sulfur</keyword>
<keyword evidence="1 6" id="KW-0479">Metal-binding</keyword>
<comment type="subunit">
    <text evidence="6">Homodimer.</text>
</comment>
<dbReference type="GO" id="GO:0046872">
    <property type="term" value="F:metal ion binding"/>
    <property type="evidence" value="ECO:0007669"/>
    <property type="project" value="UniProtKB-KW"/>
</dbReference>
<dbReference type="Proteomes" id="UP000095743">
    <property type="component" value="Chromosome"/>
</dbReference>
<dbReference type="SUPFAM" id="SSF52540">
    <property type="entry name" value="P-loop containing nucleoside triphosphate hydrolases"/>
    <property type="match status" value="1"/>
</dbReference>
<comment type="function">
    <text evidence="6">Binds and transfers iron-sulfur (Fe-S) clusters to target apoproteins. Can hydrolyze ATP.</text>
</comment>
<evidence type="ECO:0000256" key="4">
    <source>
        <dbReference type="ARBA" id="ARBA00023004"/>
    </source>
</evidence>
<dbReference type="STRING" id="1424294.Gferi_20155"/>
<dbReference type="AlphaFoldDB" id="A0A1D8GL64"/>
<keyword evidence="2 6" id="KW-0547">Nucleotide-binding</keyword>
<dbReference type="FunFam" id="3.40.50.300:FF:001119">
    <property type="entry name" value="Iron-sulfur cluster carrier protein"/>
    <property type="match status" value="1"/>
</dbReference>
<evidence type="ECO:0000256" key="6">
    <source>
        <dbReference type="HAMAP-Rule" id="MF_02040"/>
    </source>
</evidence>
<name>A0A1D8GL64_9FIRM</name>
<proteinExistence type="inferred from homology"/>
<gene>
    <name evidence="7" type="ORF">Gferi_20155</name>
</gene>
<dbReference type="InterPro" id="IPR027417">
    <property type="entry name" value="P-loop_NTPase"/>
</dbReference>
<evidence type="ECO:0000313" key="7">
    <source>
        <dbReference type="EMBL" id="AOT71645.1"/>
    </source>
</evidence>
<sequence length="272" mass="29659">MEIQKEKTNPFTNIKHIIAVMSGKGGVGKSSVTSLMGVALNNKGYKVGILDADITGPSIPKVFGVNQKRAVGMENEIMPVKTASGIKIMSINLLIDQEDAPVVWRGPLIANMVKQFYTDVLWGDLEYLLIDLPPGTGDVPLTIMQSLEIDGIIVVSTPQDLAKLIVTKSINMAKMMGIPILGIIENMSYFQCPDCGKQHSVFGNSGIETIVKEMDIPLIGKIPIDPELTSLSDEGKIELYEKINYTFGEAFGIQIEKVIEAGKDENLCFQNV</sequence>
<keyword evidence="4 6" id="KW-0408">Iron</keyword>
<evidence type="ECO:0000256" key="5">
    <source>
        <dbReference type="ARBA" id="ARBA00023014"/>
    </source>
</evidence>
<dbReference type="RefSeq" id="WP_069979703.1">
    <property type="nucleotide sequence ID" value="NZ_CP017269.1"/>
</dbReference>